<name>A0A2A9PNK6_OPHUN</name>
<accession>A0A2A9PNK6</accession>
<dbReference type="AlphaFoldDB" id="A0A2A9PNK6"/>
<keyword evidence="2" id="KW-1185">Reference proteome</keyword>
<organism evidence="1 2">
    <name type="scientific">Ophiocordyceps unilateralis</name>
    <name type="common">Zombie-ant fungus</name>
    <name type="synonym">Torrubia unilateralis</name>
    <dbReference type="NCBI Taxonomy" id="268505"/>
    <lineage>
        <taxon>Eukaryota</taxon>
        <taxon>Fungi</taxon>
        <taxon>Dikarya</taxon>
        <taxon>Ascomycota</taxon>
        <taxon>Pezizomycotina</taxon>
        <taxon>Sordariomycetes</taxon>
        <taxon>Hypocreomycetidae</taxon>
        <taxon>Hypocreales</taxon>
        <taxon>Ophiocordycipitaceae</taxon>
        <taxon>Ophiocordyceps</taxon>
    </lineage>
</organism>
<protein>
    <submittedName>
        <fullName evidence="1">Uncharacterized protein</fullName>
    </submittedName>
</protein>
<dbReference type="EMBL" id="LAZP02000012">
    <property type="protein sequence ID" value="PFH62959.1"/>
    <property type="molecule type" value="Genomic_DNA"/>
</dbReference>
<reference evidence="1 2" key="2">
    <citation type="journal article" date="2017" name="Sci. Rep.">
        <title>Ant-infecting Ophiocordyceps genomes reveal a high diversity of potential behavioral manipulation genes and a possible major role for enterotoxins.</title>
        <authorList>
            <person name="de Bekker C."/>
            <person name="Ohm R.A."/>
            <person name="Evans H.C."/>
            <person name="Brachmann A."/>
            <person name="Hughes D.P."/>
        </authorList>
    </citation>
    <scope>NUCLEOTIDE SEQUENCE [LARGE SCALE GENOMIC DNA]</scope>
    <source>
        <strain evidence="1 2">SC16a</strain>
    </source>
</reference>
<evidence type="ECO:0000313" key="1">
    <source>
        <dbReference type="EMBL" id="PFH62959.1"/>
    </source>
</evidence>
<sequence length="124" mass="13445">MEQHSLQGAPLLECNLYCTDLVDMFLNTDKYRSSGDSLCFSPRDNRPPTSTSYDNCGTCLPPSRLPVAASFPAESKAAASLLLDCVVMLLLSDLPYTNCATQYVRHAAVKCGINLSSSTQSVLF</sequence>
<gene>
    <name evidence="1" type="ORF">XA68_10710</name>
</gene>
<dbReference type="Proteomes" id="UP000037136">
    <property type="component" value="Unassembled WGS sequence"/>
</dbReference>
<comment type="caution">
    <text evidence="1">The sequence shown here is derived from an EMBL/GenBank/DDBJ whole genome shotgun (WGS) entry which is preliminary data.</text>
</comment>
<proteinExistence type="predicted"/>
<reference evidence="1 2" key="1">
    <citation type="journal article" date="2015" name="BMC Genomics">
        <title>Gene expression during zombie ant biting behavior reflects the complexity underlying fungal parasitic behavioral manipulation.</title>
        <authorList>
            <person name="de Bekker C."/>
            <person name="Ohm R.A."/>
            <person name="Loreto R.G."/>
            <person name="Sebastian A."/>
            <person name="Albert I."/>
            <person name="Merrow M."/>
            <person name="Brachmann A."/>
            <person name="Hughes D.P."/>
        </authorList>
    </citation>
    <scope>NUCLEOTIDE SEQUENCE [LARGE SCALE GENOMIC DNA]</scope>
    <source>
        <strain evidence="1 2">SC16a</strain>
    </source>
</reference>
<evidence type="ECO:0000313" key="2">
    <source>
        <dbReference type="Proteomes" id="UP000037136"/>
    </source>
</evidence>